<evidence type="ECO:0000256" key="6">
    <source>
        <dbReference type="ARBA" id="ARBA00023027"/>
    </source>
</evidence>
<dbReference type="SMART" id="SM00369">
    <property type="entry name" value="LRR_TYP"/>
    <property type="match status" value="4"/>
</dbReference>
<dbReference type="PROSITE" id="PS50104">
    <property type="entry name" value="TIR"/>
    <property type="match status" value="2"/>
</dbReference>
<dbReference type="FunFam" id="3.40.50.10140:FF:000007">
    <property type="entry name" value="Disease resistance protein (TIR-NBS-LRR class)"/>
    <property type="match status" value="2"/>
</dbReference>
<keyword evidence="10" id="KW-1185">Reference proteome</keyword>
<evidence type="ECO:0000256" key="7">
    <source>
        <dbReference type="ARBA" id="ARBA00047304"/>
    </source>
</evidence>
<evidence type="ECO:0000256" key="3">
    <source>
        <dbReference type="ARBA" id="ARBA00022737"/>
    </source>
</evidence>
<dbReference type="SUPFAM" id="SSF52058">
    <property type="entry name" value="L domain-like"/>
    <property type="match status" value="1"/>
</dbReference>
<dbReference type="GO" id="GO:0006952">
    <property type="term" value="P:defense response"/>
    <property type="evidence" value="ECO:0007669"/>
    <property type="project" value="UniProtKB-KW"/>
</dbReference>
<keyword evidence="5" id="KW-0611">Plant defense</keyword>
<dbReference type="Pfam" id="PF00931">
    <property type="entry name" value="NB-ARC"/>
    <property type="match status" value="1"/>
</dbReference>
<dbReference type="GO" id="GO:0043531">
    <property type="term" value="F:ADP binding"/>
    <property type="evidence" value="ECO:0007669"/>
    <property type="project" value="InterPro"/>
</dbReference>
<keyword evidence="4" id="KW-0378">Hydrolase</keyword>
<dbReference type="EC" id="3.2.2.6" evidence="1"/>
<dbReference type="SUPFAM" id="SSF52540">
    <property type="entry name" value="P-loop containing nucleoside triphosphate hydrolases"/>
    <property type="match status" value="1"/>
</dbReference>
<dbReference type="PANTHER" id="PTHR11017">
    <property type="entry name" value="LEUCINE-RICH REPEAT-CONTAINING PROTEIN"/>
    <property type="match status" value="1"/>
</dbReference>
<dbReference type="PANTHER" id="PTHR11017:SF527">
    <property type="entry name" value="TMV RESISTANCE PROTEIN N-LIKE"/>
    <property type="match status" value="1"/>
</dbReference>
<dbReference type="InterPro" id="IPR058546">
    <property type="entry name" value="RPS4B/Roq1-like_LRR"/>
</dbReference>
<dbReference type="Gene3D" id="3.40.50.300">
    <property type="entry name" value="P-loop containing nucleotide triphosphate hydrolases"/>
    <property type="match status" value="1"/>
</dbReference>
<dbReference type="InterPro" id="IPR003591">
    <property type="entry name" value="Leu-rich_rpt_typical-subtyp"/>
</dbReference>
<comment type="caution">
    <text evidence="9">The sequence shown here is derived from an EMBL/GenBank/DDBJ whole genome shotgun (WGS) entry which is preliminary data.</text>
</comment>
<dbReference type="EMBL" id="VIEB01000094">
    <property type="protein sequence ID" value="TQE06903.1"/>
    <property type="molecule type" value="Genomic_DNA"/>
</dbReference>
<dbReference type="Pfam" id="PF23286">
    <property type="entry name" value="LRR_13"/>
    <property type="match status" value="1"/>
</dbReference>
<dbReference type="InterPro" id="IPR000157">
    <property type="entry name" value="TIR_dom"/>
</dbReference>
<dbReference type="Gene3D" id="3.40.50.10140">
    <property type="entry name" value="Toll/interleukin-1 receptor homology (TIR) domain"/>
    <property type="match status" value="2"/>
</dbReference>
<evidence type="ECO:0000313" key="9">
    <source>
        <dbReference type="EMBL" id="TQE06903.1"/>
    </source>
</evidence>
<dbReference type="Gene3D" id="1.10.8.430">
    <property type="entry name" value="Helical domain of apoptotic protease-activating factors"/>
    <property type="match status" value="1"/>
</dbReference>
<evidence type="ECO:0000256" key="2">
    <source>
        <dbReference type="ARBA" id="ARBA00022614"/>
    </source>
</evidence>
<dbReference type="GO" id="GO:0061809">
    <property type="term" value="F:NAD+ nucleosidase activity, cyclic ADP-ribose generating"/>
    <property type="evidence" value="ECO:0007669"/>
    <property type="project" value="UniProtKB-EC"/>
</dbReference>
<dbReference type="InterPro" id="IPR035897">
    <property type="entry name" value="Toll_tir_struct_dom_sf"/>
</dbReference>
<evidence type="ECO:0000256" key="4">
    <source>
        <dbReference type="ARBA" id="ARBA00022801"/>
    </source>
</evidence>
<evidence type="ECO:0000256" key="1">
    <source>
        <dbReference type="ARBA" id="ARBA00011982"/>
    </source>
</evidence>
<keyword evidence="6" id="KW-0520">NAD</keyword>
<sequence length="1308" mass="148383">MATTQTNKYDVYLSFRGEDTRMNFASHLEAALSRNGVVVWRDEDCLRPGPEPINSQIRKAIESSRISIVILSRNYASSKWCLDELQQILDCRQVTGQIVFPVFYDVDPSDVRHQTGRFGDAFAEHEQRFKDNIHKVRAWRDALRQLADLSGYALLEDRYESQSVARIVEFILNTLQPVAPDVEQQRFPLGSTAPAQPTDHDVYLSFRGEDTRMIFVSHLEAALSRNGVVVWRDEDCLRPGPEPINSQIRKAIESSRISIVILSRNYASSTWCLDELQQILDCRQVTGQKVLPVFYDVDPSDVRHQTGGFDDAFAKHEQRFKDNIEKVHAWRDALRQVADLSGFVLREDRYESQSVERIVAFILNALQPVASEVEQLVGIGSRVEELYRLLDIESNDVRFIGIWGMGGIGKTTIADVIFNNISIEFEIFTRIRNIRELSETQGDLQLQKKLLYKALRQDIDVRNVNEGATMIKNLLCKRKVLLILDDVDNLHQLKSLAGNKEWFGLGSRVIITTRNEKLLRQHGVDSIFEVKELSEGESLQLFNICAFNRVEPPEDYLNLSKQFVNYSRGIPLAIKVLGSSLFHRSPAEWRNALEKLKHVPDKNVSRVLEISYHGLADNEKRMFLDIACFFQGMDKERVVEILDCFGFNPKVGMEALIEKSLISISNNKVLMHGLIQELGQQVVRRDAVEDPGEQSRLWLHDDVIHVLRNNTGTNAVEGIALDLPKLEEACWDLEAFSTMHNLRFLQIHNLRMTQGPKKLSNALKFLEWSGYPSKFLPQEFELEQLCEVNLCHSSIEQLWSRTKLLGNLKFVNVSYSQNLTRTPDFTVTPNLHRLILEGCINLVMIHPSIAELKRLIFLNLKDCRSLEHLPKRFGTESLQILILSGCSKISKVPEFVRPMENLLELYLDKTAVEELPSSIECLTGLTLLNLRDCRNLSSLASSICQLRSLKSLNLSGCSKLEELPKNLGKMVCLKELDVGGTSINDLPSSICRLENLELLSLCGCKSMRRKKTSPLSLLLPTTGSSLLSLTVLNISDCNLEEATILESLGSLSSIVSLNLSKNSFVSLPKSITELSKLQILNLSGCKSLKKLPDLSSELNFSVEGKGSYSQERLSSCFSFINCFEVIDDQGCNNVAFAALRRFLEGIPYVGNKFEAIYPGSEISEWFSYRSERPVVSVELPQHWYKNKWMGYALCAVFTLRQRLPANLLGKWNYGTHSTAHGLHCEVKPGNLRVGGWCPSFACSEELGQIEKEHLWLSFVSGEYFGTTWQDSCHHLEFTFKTLGPGLEVKRCGVRLIYERDLVGLKQPF</sequence>
<dbReference type="SUPFAM" id="SSF52200">
    <property type="entry name" value="Toll/Interleukin receptor TIR domain"/>
    <property type="match status" value="2"/>
</dbReference>
<evidence type="ECO:0000259" key="8">
    <source>
        <dbReference type="PROSITE" id="PS50104"/>
    </source>
</evidence>
<dbReference type="Pfam" id="PF01582">
    <property type="entry name" value="TIR"/>
    <property type="match status" value="2"/>
</dbReference>
<gene>
    <name evidence="9" type="ORF">C1H46_007432</name>
</gene>
<dbReference type="GO" id="GO:0007165">
    <property type="term" value="P:signal transduction"/>
    <property type="evidence" value="ECO:0007669"/>
    <property type="project" value="InterPro"/>
</dbReference>
<dbReference type="PRINTS" id="PR00364">
    <property type="entry name" value="DISEASERSIST"/>
</dbReference>
<evidence type="ECO:0000313" key="10">
    <source>
        <dbReference type="Proteomes" id="UP000315295"/>
    </source>
</evidence>
<evidence type="ECO:0000256" key="5">
    <source>
        <dbReference type="ARBA" id="ARBA00022821"/>
    </source>
</evidence>
<dbReference type="Pfam" id="PF23282">
    <property type="entry name" value="WHD_ROQ1"/>
    <property type="match status" value="1"/>
</dbReference>
<dbReference type="Proteomes" id="UP000315295">
    <property type="component" value="Unassembled WGS sequence"/>
</dbReference>
<comment type="catalytic activity">
    <reaction evidence="7">
        <text>NAD(+) + H2O = ADP-D-ribose + nicotinamide + H(+)</text>
        <dbReference type="Rhea" id="RHEA:16301"/>
        <dbReference type="ChEBI" id="CHEBI:15377"/>
        <dbReference type="ChEBI" id="CHEBI:15378"/>
        <dbReference type="ChEBI" id="CHEBI:17154"/>
        <dbReference type="ChEBI" id="CHEBI:57540"/>
        <dbReference type="ChEBI" id="CHEBI:57967"/>
        <dbReference type="EC" id="3.2.2.6"/>
    </reaction>
    <physiologicalReaction direction="left-to-right" evidence="7">
        <dbReference type="Rhea" id="RHEA:16302"/>
    </physiologicalReaction>
</comment>
<feature type="domain" description="TIR" evidence="8">
    <location>
        <begin position="198"/>
        <end position="366"/>
    </location>
</feature>
<dbReference type="InterPro" id="IPR032675">
    <property type="entry name" value="LRR_dom_sf"/>
</dbReference>
<name>A0A540N8M0_MALBA</name>
<dbReference type="InterPro" id="IPR044974">
    <property type="entry name" value="Disease_R_plants"/>
</dbReference>
<dbReference type="Pfam" id="PF20160">
    <property type="entry name" value="C-JID"/>
    <property type="match status" value="1"/>
</dbReference>
<dbReference type="SMART" id="SM00255">
    <property type="entry name" value="TIR"/>
    <property type="match status" value="2"/>
</dbReference>
<dbReference type="InterPro" id="IPR027417">
    <property type="entry name" value="P-loop_NTPase"/>
</dbReference>
<keyword evidence="2" id="KW-0433">Leucine-rich repeat</keyword>
<organism evidence="9 10">
    <name type="scientific">Malus baccata</name>
    <name type="common">Siberian crab apple</name>
    <name type="synonym">Pyrus baccata</name>
    <dbReference type="NCBI Taxonomy" id="106549"/>
    <lineage>
        <taxon>Eukaryota</taxon>
        <taxon>Viridiplantae</taxon>
        <taxon>Streptophyta</taxon>
        <taxon>Embryophyta</taxon>
        <taxon>Tracheophyta</taxon>
        <taxon>Spermatophyta</taxon>
        <taxon>Magnoliopsida</taxon>
        <taxon>eudicotyledons</taxon>
        <taxon>Gunneridae</taxon>
        <taxon>Pentapetalae</taxon>
        <taxon>rosids</taxon>
        <taxon>fabids</taxon>
        <taxon>Rosales</taxon>
        <taxon>Rosaceae</taxon>
        <taxon>Amygdaloideae</taxon>
        <taxon>Maleae</taxon>
        <taxon>Malus</taxon>
    </lineage>
</organism>
<dbReference type="Gene3D" id="3.80.10.10">
    <property type="entry name" value="Ribonuclease Inhibitor"/>
    <property type="match status" value="2"/>
</dbReference>
<feature type="domain" description="TIR" evidence="8">
    <location>
        <begin position="7"/>
        <end position="175"/>
    </location>
</feature>
<protein>
    <recommendedName>
        <fullName evidence="1">ADP-ribosyl cyclase/cyclic ADP-ribose hydrolase</fullName>
        <ecNumber evidence="1">3.2.2.6</ecNumber>
    </recommendedName>
</protein>
<dbReference type="InterPro" id="IPR045344">
    <property type="entry name" value="C-JID"/>
</dbReference>
<dbReference type="InterPro" id="IPR036390">
    <property type="entry name" value="WH_DNA-bd_sf"/>
</dbReference>
<reference evidence="9 10" key="1">
    <citation type="journal article" date="2019" name="G3 (Bethesda)">
        <title>Sequencing of a Wild Apple (Malus baccata) Genome Unravels the Differences Between Cultivated and Wild Apple Species Regarding Disease Resistance and Cold Tolerance.</title>
        <authorList>
            <person name="Chen X."/>
        </authorList>
    </citation>
    <scope>NUCLEOTIDE SEQUENCE [LARGE SCALE GENOMIC DNA]</scope>
    <source>
        <strain evidence="10">cv. Shandingzi</strain>
        <tissue evidence="9">Leaves</tissue>
    </source>
</reference>
<dbReference type="InterPro" id="IPR002182">
    <property type="entry name" value="NB-ARC"/>
</dbReference>
<dbReference type="SUPFAM" id="SSF46785">
    <property type="entry name" value="Winged helix' DNA-binding domain"/>
    <property type="match status" value="1"/>
</dbReference>
<accession>A0A540N8M0</accession>
<proteinExistence type="predicted"/>
<dbReference type="InterPro" id="IPR058192">
    <property type="entry name" value="WHD_ROQ1-like"/>
</dbReference>
<keyword evidence="3" id="KW-0677">Repeat</keyword>
<dbReference type="InterPro" id="IPR042197">
    <property type="entry name" value="Apaf_helical"/>
</dbReference>